<dbReference type="InterPro" id="IPR011322">
    <property type="entry name" value="N-reg_PII-like_a/b"/>
</dbReference>
<reference evidence="2 3" key="1">
    <citation type="journal article" date="2013" name="Genome Announc.">
        <title>Draft Genome Sequence of Cesiribacter andamanensis Strain AMV16T, Isolated from a Soil Sample from a Mud Volcano in the Andaman Islands, India.</title>
        <authorList>
            <person name="Shivaji S."/>
            <person name="Ara S."/>
            <person name="Begum Z."/>
            <person name="Srinivas T.N."/>
            <person name="Singh A."/>
            <person name="Kumar Pinnaka A."/>
        </authorList>
    </citation>
    <scope>NUCLEOTIDE SEQUENCE [LARGE SCALE GENOMIC DNA]</scope>
    <source>
        <strain evidence="2 3">AMV16</strain>
    </source>
</reference>
<dbReference type="EMBL" id="AODQ01000010">
    <property type="protein sequence ID" value="EMR04177.1"/>
    <property type="molecule type" value="Genomic_DNA"/>
</dbReference>
<dbReference type="RefSeq" id="WP_009194108.1">
    <property type="nucleotide sequence ID" value="NZ_AODQ01000010.1"/>
</dbReference>
<accession>M7NA93</accession>
<keyword evidence="3" id="KW-1185">Reference proteome</keyword>
<comment type="caution">
    <text evidence="2">The sequence shown here is derived from an EMBL/GenBank/DDBJ whole genome shotgun (WGS) entry which is preliminary data.</text>
</comment>
<gene>
    <name evidence="2" type="ORF">ADICEAN_00701</name>
</gene>
<feature type="domain" description="DUF2007" evidence="1">
    <location>
        <begin position="4"/>
        <end position="63"/>
    </location>
</feature>
<evidence type="ECO:0000259" key="1">
    <source>
        <dbReference type="Pfam" id="PF09413"/>
    </source>
</evidence>
<dbReference type="STRING" id="1279009.ADICEAN_00701"/>
<protein>
    <recommendedName>
        <fullName evidence="1">DUF2007 domain-containing protein</fullName>
    </recommendedName>
</protein>
<name>M7NA93_9BACT</name>
<dbReference type="InterPro" id="IPR018551">
    <property type="entry name" value="DUF2007"/>
</dbReference>
<dbReference type="eggNOG" id="ENOG5033A75">
    <property type="taxonomic scope" value="Bacteria"/>
</dbReference>
<evidence type="ECO:0000313" key="2">
    <source>
        <dbReference type="EMBL" id="EMR04177.1"/>
    </source>
</evidence>
<organism evidence="2 3">
    <name type="scientific">Cesiribacter andamanensis AMV16</name>
    <dbReference type="NCBI Taxonomy" id="1279009"/>
    <lineage>
        <taxon>Bacteria</taxon>
        <taxon>Pseudomonadati</taxon>
        <taxon>Bacteroidota</taxon>
        <taxon>Cytophagia</taxon>
        <taxon>Cytophagales</taxon>
        <taxon>Cesiribacteraceae</taxon>
        <taxon>Cesiribacter</taxon>
    </lineage>
</organism>
<sequence length="68" mass="7719">MKGWAPVYKTDLLYRAEIVKAVLQDNDIAAVVVDKRDSNYQIGHYEVHVAADDVLKAIKLIQDDISFE</sequence>
<dbReference type="Proteomes" id="UP000011910">
    <property type="component" value="Unassembled WGS sequence"/>
</dbReference>
<dbReference type="Pfam" id="PF09413">
    <property type="entry name" value="DUF2007"/>
    <property type="match status" value="1"/>
</dbReference>
<dbReference type="SUPFAM" id="SSF54913">
    <property type="entry name" value="GlnB-like"/>
    <property type="match status" value="1"/>
</dbReference>
<proteinExistence type="predicted"/>
<dbReference type="AlphaFoldDB" id="M7NA93"/>
<evidence type="ECO:0000313" key="3">
    <source>
        <dbReference type="Proteomes" id="UP000011910"/>
    </source>
</evidence>
<dbReference type="OrthoDB" id="1467917at2"/>